<dbReference type="PROSITE" id="PS51257">
    <property type="entry name" value="PROKAR_LIPOPROTEIN"/>
    <property type="match status" value="1"/>
</dbReference>
<evidence type="ECO:0000313" key="2">
    <source>
        <dbReference type="Proteomes" id="UP000249547"/>
    </source>
</evidence>
<dbReference type="InterPro" id="IPR011990">
    <property type="entry name" value="TPR-like_helical_dom_sf"/>
</dbReference>
<dbReference type="AlphaFoldDB" id="A0A327R5P6"/>
<reference evidence="1 2" key="1">
    <citation type="submission" date="2018-06" db="EMBL/GenBank/DDBJ databases">
        <title>Genomic Encyclopedia of Archaeal and Bacterial Type Strains, Phase II (KMG-II): from individual species to whole genera.</title>
        <authorList>
            <person name="Goeker M."/>
        </authorList>
    </citation>
    <scope>NUCLEOTIDE SEQUENCE [LARGE SCALE GENOMIC DNA]</scope>
    <source>
        <strain evidence="1 2">DSM 23857</strain>
    </source>
</reference>
<dbReference type="RefSeq" id="WP_158538505.1">
    <property type="nucleotide sequence ID" value="NZ_QLLL01000001.1"/>
</dbReference>
<sequence>MKFTHLHKIFFTIGTTAALFSCNDFGDMNIDPTKSSSMDPGLQIALVEARFSGDLTTNERIGAFITVPIVQHLGGAWGAQYGAAYVKQESYFSALWAPTYLTDVLNISDAVNRTKGDATKTNMNAVARILKVYSFARLTDLHGDIPYKQASSGYSQKITFPEYDKQEDIYTDFFKELAEASAQLDPAKDPVPTDLWFKGNIAQWKTFANSLHLRLAMRLTKVNPTKAREEAEKAFAAGVMNNVNDIVLMRHADIQNTYDDLRGNGLSGAMNQDPGMPFRMSQTFVDYMRGTNDPRLPKLARYYLANNSTRFKERIDITEQVVAVGGWTGVAPGKYNWDDWMNTIYVNVPGVGSVEADNNAQKMQPANFLLSNNAPFLHLTLAEVEFLTAEACFRWNLTVNGGDYKYHYNKGIEAAFYQLSLFPNGPTFTNTQLSQFQADNVLAPGRELQMINSQLWVALFLNGPEAYANWRRSGFPNLTPGYVPGLSNSETIPRRFEYPLIEREQNAANYQKAADALGGNSWNKRVWWDKEL</sequence>
<dbReference type="InterPro" id="IPR041662">
    <property type="entry name" value="SusD-like_2"/>
</dbReference>
<accession>A0A327R5P6</accession>
<proteinExistence type="predicted"/>
<gene>
    <name evidence="1" type="ORF">LX64_00520</name>
</gene>
<name>A0A327R5P6_9BACT</name>
<comment type="caution">
    <text evidence="1">The sequence shown here is derived from an EMBL/GenBank/DDBJ whole genome shotgun (WGS) entry which is preliminary data.</text>
</comment>
<dbReference type="EMBL" id="QLLL01000001">
    <property type="protein sequence ID" value="RAJ10913.1"/>
    <property type="molecule type" value="Genomic_DNA"/>
</dbReference>
<organism evidence="1 2">
    <name type="scientific">Chitinophaga skermanii</name>
    <dbReference type="NCBI Taxonomy" id="331697"/>
    <lineage>
        <taxon>Bacteria</taxon>
        <taxon>Pseudomonadati</taxon>
        <taxon>Bacteroidota</taxon>
        <taxon>Chitinophagia</taxon>
        <taxon>Chitinophagales</taxon>
        <taxon>Chitinophagaceae</taxon>
        <taxon>Chitinophaga</taxon>
    </lineage>
</organism>
<dbReference type="SUPFAM" id="SSF48452">
    <property type="entry name" value="TPR-like"/>
    <property type="match status" value="1"/>
</dbReference>
<protein>
    <submittedName>
        <fullName evidence="1">SusD-like starch-binding protein associating with outer membrane</fullName>
    </submittedName>
</protein>
<dbReference type="Pfam" id="PF12771">
    <property type="entry name" value="SusD-like_2"/>
    <property type="match status" value="1"/>
</dbReference>
<dbReference type="Gene3D" id="1.25.40.390">
    <property type="match status" value="1"/>
</dbReference>
<dbReference type="Proteomes" id="UP000249547">
    <property type="component" value="Unassembled WGS sequence"/>
</dbReference>
<dbReference type="OrthoDB" id="9766256at2"/>
<evidence type="ECO:0000313" key="1">
    <source>
        <dbReference type="EMBL" id="RAJ10913.1"/>
    </source>
</evidence>
<keyword evidence="2" id="KW-1185">Reference proteome</keyword>